<evidence type="ECO:0000256" key="3">
    <source>
        <dbReference type="ARBA" id="ARBA00022833"/>
    </source>
</evidence>
<evidence type="ECO:0000256" key="5">
    <source>
        <dbReference type="SAM" id="MobiDB-lite"/>
    </source>
</evidence>
<dbReference type="EMBL" id="VOSL01000052">
    <property type="protein sequence ID" value="TXD35023.1"/>
    <property type="molecule type" value="Genomic_DNA"/>
</dbReference>
<dbReference type="InterPro" id="IPR037187">
    <property type="entry name" value="DnaK_N"/>
</dbReference>
<dbReference type="PANTHER" id="PTHR33823">
    <property type="entry name" value="RNA POLYMERASE-BINDING TRANSCRIPTION FACTOR DKSA-RELATED"/>
    <property type="match status" value="1"/>
</dbReference>
<evidence type="ECO:0000313" key="9">
    <source>
        <dbReference type="Proteomes" id="UP000321046"/>
    </source>
</evidence>
<dbReference type="InterPro" id="IPR000962">
    <property type="entry name" value="Znf_DskA_TraR"/>
</dbReference>
<dbReference type="Pfam" id="PF21157">
    <property type="entry name" value="DksA_N"/>
    <property type="match status" value="1"/>
</dbReference>
<comment type="caution">
    <text evidence="8">The sequence shown here is derived from an EMBL/GenBank/DDBJ whole genome shotgun (WGS) entry which is preliminary data.</text>
</comment>
<feature type="zinc finger region" description="dksA C4-type" evidence="4">
    <location>
        <begin position="89"/>
        <end position="113"/>
    </location>
</feature>
<dbReference type="InterPro" id="IPR020460">
    <property type="entry name" value="Znf_C4-type_bac"/>
</dbReference>
<dbReference type="PANTHER" id="PTHR33823:SF2">
    <property type="entry name" value="RNA POLYMERASE-BINDING TRANSCRIPTION FACTOR DKSA"/>
    <property type="match status" value="1"/>
</dbReference>
<keyword evidence="1" id="KW-0479">Metal-binding</keyword>
<feature type="compositionally biased region" description="Basic and acidic residues" evidence="5">
    <location>
        <begin position="35"/>
        <end position="48"/>
    </location>
</feature>
<evidence type="ECO:0000256" key="1">
    <source>
        <dbReference type="ARBA" id="ARBA00022723"/>
    </source>
</evidence>
<dbReference type="RefSeq" id="WP_146974659.1">
    <property type="nucleotide sequence ID" value="NZ_VOSL01000052.1"/>
</dbReference>
<dbReference type="InterPro" id="IPR048489">
    <property type="entry name" value="DksA_N"/>
</dbReference>
<reference evidence="8 9" key="1">
    <citation type="submission" date="2019-08" db="EMBL/GenBank/DDBJ databases">
        <title>Bradymonadales sp. TMQ2.</title>
        <authorList>
            <person name="Liang Q."/>
        </authorList>
    </citation>
    <scope>NUCLEOTIDE SEQUENCE [LARGE SCALE GENOMIC DNA]</scope>
    <source>
        <strain evidence="8 9">TMQ2</strain>
    </source>
</reference>
<evidence type="ECO:0000259" key="7">
    <source>
        <dbReference type="Pfam" id="PF21157"/>
    </source>
</evidence>
<evidence type="ECO:0000259" key="6">
    <source>
        <dbReference type="Pfam" id="PF01258"/>
    </source>
</evidence>
<sequence length="136" mass="15938">MSQNDDYSEAFLEEMRLALEAQRQDLVRSNNLTRNELRDNDREPRDSIDESTDEQGNATELRLQDRERNLLNKVNDAIYRLDTGEYGYCDECGEPIGKPRLRARPMAELCIECKEDQEREERRQHAARPGMFSAIE</sequence>
<organism evidence="8 9">
    <name type="scientific">Lujinxingia vulgaris</name>
    <dbReference type="NCBI Taxonomy" id="2600176"/>
    <lineage>
        <taxon>Bacteria</taxon>
        <taxon>Deltaproteobacteria</taxon>
        <taxon>Bradymonadales</taxon>
        <taxon>Lujinxingiaceae</taxon>
        <taxon>Lujinxingia</taxon>
    </lineage>
</organism>
<keyword evidence="2" id="KW-0863">Zinc-finger</keyword>
<feature type="domain" description="DnaK suppressor protein DksA N-terminal" evidence="7">
    <location>
        <begin position="13"/>
        <end position="80"/>
    </location>
</feature>
<evidence type="ECO:0000256" key="2">
    <source>
        <dbReference type="ARBA" id="ARBA00022771"/>
    </source>
</evidence>
<feature type="region of interest" description="Disordered" evidence="5">
    <location>
        <begin position="23"/>
        <end position="64"/>
    </location>
</feature>
<dbReference type="Gene3D" id="1.20.120.910">
    <property type="entry name" value="DksA, coiled-coil domain"/>
    <property type="match status" value="1"/>
</dbReference>
<evidence type="ECO:0000256" key="4">
    <source>
        <dbReference type="PROSITE-ProRule" id="PRU00510"/>
    </source>
</evidence>
<dbReference type="GO" id="GO:0008270">
    <property type="term" value="F:zinc ion binding"/>
    <property type="evidence" value="ECO:0007669"/>
    <property type="project" value="UniProtKB-KW"/>
</dbReference>
<dbReference type="OrthoDB" id="9803742at2"/>
<keyword evidence="3" id="KW-0862">Zinc</keyword>
<dbReference type="PRINTS" id="PR00618">
    <property type="entry name" value="DKSAZNFINGER"/>
</dbReference>
<dbReference type="SUPFAM" id="SSF57716">
    <property type="entry name" value="Glucocorticoid receptor-like (DNA-binding domain)"/>
    <property type="match status" value="1"/>
</dbReference>
<dbReference type="SUPFAM" id="SSF109635">
    <property type="entry name" value="DnaK suppressor protein DksA, alpha-hairpin domain"/>
    <property type="match status" value="1"/>
</dbReference>
<dbReference type="InterPro" id="IPR020458">
    <property type="entry name" value="Znf_DskA_TraR_CS"/>
</dbReference>
<feature type="domain" description="Zinc finger DksA/TraR C4-type" evidence="6">
    <location>
        <begin position="84"/>
        <end position="119"/>
    </location>
</feature>
<name>A0A5C6X405_9DELT</name>
<dbReference type="Proteomes" id="UP000321046">
    <property type="component" value="Unassembled WGS sequence"/>
</dbReference>
<dbReference type="PROSITE" id="PS01102">
    <property type="entry name" value="ZF_DKSA_1"/>
    <property type="match status" value="1"/>
</dbReference>
<dbReference type="AlphaFoldDB" id="A0A5C6X405"/>
<evidence type="ECO:0000313" key="8">
    <source>
        <dbReference type="EMBL" id="TXD35023.1"/>
    </source>
</evidence>
<proteinExistence type="predicted"/>
<dbReference type="Pfam" id="PF01258">
    <property type="entry name" value="zf-dskA_traR"/>
    <property type="match status" value="1"/>
</dbReference>
<accession>A0A5C6X405</accession>
<gene>
    <name evidence="8" type="ORF">FRC96_11600</name>
</gene>
<protein>
    <submittedName>
        <fullName evidence="8">RNA polymerase-binding protein DksA</fullName>
    </submittedName>
</protein>
<dbReference type="PROSITE" id="PS51128">
    <property type="entry name" value="ZF_DKSA_2"/>
    <property type="match status" value="1"/>
</dbReference>